<evidence type="ECO:0000256" key="8">
    <source>
        <dbReference type="ARBA" id="ARBA00030803"/>
    </source>
</evidence>
<dbReference type="Pfam" id="PF13490">
    <property type="entry name" value="zf-HC2"/>
    <property type="match status" value="1"/>
</dbReference>
<keyword evidence="5" id="KW-1133">Transmembrane helix</keyword>
<dbReference type="InterPro" id="IPR018764">
    <property type="entry name" value="RskA_C"/>
</dbReference>
<dbReference type="PANTHER" id="PTHR37461">
    <property type="entry name" value="ANTI-SIGMA-K FACTOR RSKA"/>
    <property type="match status" value="1"/>
</dbReference>
<dbReference type="PANTHER" id="PTHR37461:SF1">
    <property type="entry name" value="ANTI-SIGMA-K FACTOR RSKA"/>
    <property type="match status" value="1"/>
</dbReference>
<keyword evidence="3" id="KW-1003">Cell membrane</keyword>
<dbReference type="GO" id="GO:0016989">
    <property type="term" value="F:sigma factor antagonist activity"/>
    <property type="evidence" value="ECO:0007669"/>
    <property type="project" value="TreeGrafter"/>
</dbReference>
<comment type="caution">
    <text evidence="11">The sequence shown here is derived from an EMBL/GenBank/DDBJ whole genome shotgun (WGS) entry which is preliminary data.</text>
</comment>
<keyword evidence="4" id="KW-0812">Transmembrane</keyword>
<evidence type="ECO:0000256" key="2">
    <source>
        <dbReference type="ARBA" id="ARBA00004236"/>
    </source>
</evidence>
<feature type="domain" description="Putative zinc-finger" evidence="10">
    <location>
        <begin position="8"/>
        <end position="39"/>
    </location>
</feature>
<protein>
    <recommendedName>
        <fullName evidence="8">Regulator of SigK</fullName>
    </recommendedName>
    <alternativeName>
        <fullName evidence="7">Sigma-K anti-sigma factor RskA</fullName>
    </alternativeName>
</protein>
<evidence type="ECO:0000256" key="1">
    <source>
        <dbReference type="ARBA" id="ARBA00004167"/>
    </source>
</evidence>
<evidence type="ECO:0000256" key="7">
    <source>
        <dbReference type="ARBA" id="ARBA00029829"/>
    </source>
</evidence>
<dbReference type="InterPro" id="IPR051474">
    <property type="entry name" value="Anti-sigma-K/W_factor"/>
</dbReference>
<evidence type="ECO:0000256" key="3">
    <source>
        <dbReference type="ARBA" id="ARBA00022475"/>
    </source>
</evidence>
<evidence type="ECO:0000256" key="5">
    <source>
        <dbReference type="ARBA" id="ARBA00022989"/>
    </source>
</evidence>
<dbReference type="Pfam" id="PF10099">
    <property type="entry name" value="RskA_C"/>
    <property type="match status" value="1"/>
</dbReference>
<evidence type="ECO:0000313" key="11">
    <source>
        <dbReference type="EMBL" id="MBJ7598689.1"/>
    </source>
</evidence>
<sequence>MTAEHEELENSLAAFVLGAIDPEEQDRLEAHLEACAGCRELAARLAPAASALPLAPEPISPPGRLEERVLAAAAAAARGTTAPQVPRTRRFLLPAPPHVRFRFPGLRAGLAAAAVLLFAAGAAVGFSVDHWGPLRPSAQPSRSEVQRYQLAGSGPMAGVQANAIYLRRDSLTLVDFKYLPAPGKDQIYELWLIRDDGKPLPAGVFAPESDGSKVVLVDRNLKGIKALTVTVEPAPNGSLTPSQTPRLSGAIA</sequence>
<feature type="domain" description="Anti-sigma K factor RskA C-terminal" evidence="9">
    <location>
        <begin position="111"/>
        <end position="243"/>
    </location>
</feature>
<evidence type="ECO:0000256" key="4">
    <source>
        <dbReference type="ARBA" id="ARBA00022692"/>
    </source>
</evidence>
<dbReference type="EMBL" id="JAEKNR010000121">
    <property type="protein sequence ID" value="MBJ7598689.1"/>
    <property type="molecule type" value="Genomic_DNA"/>
</dbReference>
<evidence type="ECO:0000256" key="6">
    <source>
        <dbReference type="ARBA" id="ARBA00023136"/>
    </source>
</evidence>
<comment type="subcellular location">
    <subcellularLocation>
        <location evidence="2">Cell membrane</location>
    </subcellularLocation>
    <subcellularLocation>
        <location evidence="1">Membrane</location>
        <topology evidence="1">Single-pass membrane protein</topology>
    </subcellularLocation>
</comment>
<keyword evidence="6" id="KW-0472">Membrane</keyword>
<keyword evidence="12" id="KW-1185">Reference proteome</keyword>
<evidence type="ECO:0000313" key="12">
    <source>
        <dbReference type="Proteomes" id="UP000612893"/>
    </source>
</evidence>
<accession>A0A934K2E9</accession>
<proteinExistence type="predicted"/>
<evidence type="ECO:0000259" key="10">
    <source>
        <dbReference type="Pfam" id="PF13490"/>
    </source>
</evidence>
<name>A0A934K2E9_9BACT</name>
<dbReference type="InterPro" id="IPR041916">
    <property type="entry name" value="Anti_sigma_zinc_sf"/>
</dbReference>
<dbReference type="Gene3D" id="1.10.10.1320">
    <property type="entry name" value="Anti-sigma factor, zinc-finger domain"/>
    <property type="match status" value="1"/>
</dbReference>
<dbReference type="InterPro" id="IPR027383">
    <property type="entry name" value="Znf_put"/>
</dbReference>
<gene>
    <name evidence="11" type="ORF">JF922_11475</name>
</gene>
<dbReference type="Proteomes" id="UP000612893">
    <property type="component" value="Unassembled WGS sequence"/>
</dbReference>
<dbReference type="GO" id="GO:0005886">
    <property type="term" value="C:plasma membrane"/>
    <property type="evidence" value="ECO:0007669"/>
    <property type="project" value="UniProtKB-SubCell"/>
</dbReference>
<dbReference type="GO" id="GO:0006417">
    <property type="term" value="P:regulation of translation"/>
    <property type="evidence" value="ECO:0007669"/>
    <property type="project" value="TreeGrafter"/>
</dbReference>
<dbReference type="AlphaFoldDB" id="A0A934K2E9"/>
<reference evidence="11" key="1">
    <citation type="submission" date="2020-10" db="EMBL/GenBank/DDBJ databases">
        <title>Ca. Dormibacterota MAGs.</title>
        <authorList>
            <person name="Montgomery K."/>
        </authorList>
    </citation>
    <scope>NUCLEOTIDE SEQUENCE [LARGE SCALE GENOMIC DNA]</scope>
    <source>
        <strain evidence="11">SC8812_S17_10</strain>
    </source>
</reference>
<dbReference type="RefSeq" id="WP_338201894.1">
    <property type="nucleotide sequence ID" value="NZ_JAEKNR010000121.1"/>
</dbReference>
<evidence type="ECO:0000259" key="9">
    <source>
        <dbReference type="Pfam" id="PF10099"/>
    </source>
</evidence>
<organism evidence="11 12">
    <name type="scientific">Candidatus Nephthysia bennettiae</name>
    <dbReference type="NCBI Taxonomy" id="3127016"/>
    <lineage>
        <taxon>Bacteria</taxon>
        <taxon>Bacillati</taxon>
        <taxon>Candidatus Dormiibacterota</taxon>
        <taxon>Candidatus Dormibacteria</taxon>
        <taxon>Candidatus Dormibacterales</taxon>
        <taxon>Candidatus Dormibacteraceae</taxon>
        <taxon>Candidatus Nephthysia</taxon>
    </lineage>
</organism>